<feature type="region of interest" description="Disordered" evidence="1">
    <location>
        <begin position="1"/>
        <end position="44"/>
    </location>
</feature>
<dbReference type="Proteomes" id="UP001632038">
    <property type="component" value="Unassembled WGS sequence"/>
</dbReference>
<dbReference type="Gene3D" id="1.20.1280.50">
    <property type="match status" value="1"/>
</dbReference>
<comment type="caution">
    <text evidence="3">The sequence shown here is derived from an EMBL/GenBank/DDBJ whole genome shotgun (WGS) entry which is preliminary data.</text>
</comment>
<evidence type="ECO:0000313" key="3">
    <source>
        <dbReference type="EMBL" id="KAL3615385.1"/>
    </source>
</evidence>
<feature type="domain" description="F-box" evidence="2">
    <location>
        <begin position="74"/>
        <end position="121"/>
    </location>
</feature>
<protein>
    <recommendedName>
        <fullName evidence="2">F-box domain-containing protein</fullName>
    </recommendedName>
</protein>
<evidence type="ECO:0000259" key="2">
    <source>
        <dbReference type="PROSITE" id="PS50181"/>
    </source>
</evidence>
<proteinExistence type="predicted"/>
<sequence>MKHKPPPIRLPPPPPRHIGGSLMDEQTDSQLNTAPTTKRNEEEGNSEIIVPKKRIKVIKFRSHPYYLRSCKRLESNINSLPDDIVFDILVQIPAQDIYSAVRPVCRKWYQMTRTHKVVNTHLHHSTYGLLLQKQVSKSIELTFMSLSRQGQIELTRQ</sequence>
<dbReference type="PROSITE" id="PS50181">
    <property type="entry name" value="FBOX"/>
    <property type="match status" value="1"/>
</dbReference>
<name>A0ABD3BF11_9LAMI</name>
<feature type="compositionally biased region" description="Pro residues" evidence="1">
    <location>
        <begin position="7"/>
        <end position="16"/>
    </location>
</feature>
<feature type="compositionally biased region" description="Polar residues" evidence="1">
    <location>
        <begin position="28"/>
        <end position="37"/>
    </location>
</feature>
<evidence type="ECO:0000313" key="4">
    <source>
        <dbReference type="Proteomes" id="UP001632038"/>
    </source>
</evidence>
<gene>
    <name evidence="3" type="ORF">CASFOL_041046</name>
</gene>
<dbReference type="SUPFAM" id="SSF81383">
    <property type="entry name" value="F-box domain"/>
    <property type="match status" value="1"/>
</dbReference>
<dbReference type="EMBL" id="JAVIJP010000100">
    <property type="protein sequence ID" value="KAL3615385.1"/>
    <property type="molecule type" value="Genomic_DNA"/>
</dbReference>
<dbReference type="AlphaFoldDB" id="A0ABD3BF11"/>
<dbReference type="InterPro" id="IPR036047">
    <property type="entry name" value="F-box-like_dom_sf"/>
</dbReference>
<dbReference type="InterPro" id="IPR001810">
    <property type="entry name" value="F-box_dom"/>
</dbReference>
<keyword evidence="4" id="KW-1185">Reference proteome</keyword>
<reference evidence="4" key="1">
    <citation type="journal article" date="2024" name="IScience">
        <title>Strigolactones Initiate the Formation of Haustorium-like Structures in Castilleja.</title>
        <authorList>
            <person name="Buerger M."/>
            <person name="Peterson D."/>
            <person name="Chory J."/>
        </authorList>
    </citation>
    <scope>NUCLEOTIDE SEQUENCE [LARGE SCALE GENOMIC DNA]</scope>
</reference>
<accession>A0ABD3BF11</accession>
<dbReference type="Pfam" id="PF12937">
    <property type="entry name" value="F-box-like"/>
    <property type="match status" value="1"/>
</dbReference>
<evidence type="ECO:0000256" key="1">
    <source>
        <dbReference type="SAM" id="MobiDB-lite"/>
    </source>
</evidence>
<organism evidence="3 4">
    <name type="scientific">Castilleja foliolosa</name>
    <dbReference type="NCBI Taxonomy" id="1961234"/>
    <lineage>
        <taxon>Eukaryota</taxon>
        <taxon>Viridiplantae</taxon>
        <taxon>Streptophyta</taxon>
        <taxon>Embryophyta</taxon>
        <taxon>Tracheophyta</taxon>
        <taxon>Spermatophyta</taxon>
        <taxon>Magnoliopsida</taxon>
        <taxon>eudicotyledons</taxon>
        <taxon>Gunneridae</taxon>
        <taxon>Pentapetalae</taxon>
        <taxon>asterids</taxon>
        <taxon>lamiids</taxon>
        <taxon>Lamiales</taxon>
        <taxon>Orobanchaceae</taxon>
        <taxon>Pedicularideae</taxon>
        <taxon>Castillejinae</taxon>
        <taxon>Castilleja</taxon>
    </lineage>
</organism>